<dbReference type="InterPro" id="IPR016009">
    <property type="entry name" value="tRNA_MeTrfase_TRMD/TRM10"/>
</dbReference>
<name>A0ABP7Q4V2_9GAMM</name>
<comment type="similarity">
    <text evidence="3 15 16">Belongs to the RNA methyltransferase TrmD family.</text>
</comment>
<evidence type="ECO:0000256" key="15">
    <source>
        <dbReference type="HAMAP-Rule" id="MF_00605"/>
    </source>
</evidence>
<dbReference type="Proteomes" id="UP001501337">
    <property type="component" value="Unassembled WGS sequence"/>
</dbReference>
<dbReference type="RefSeq" id="WP_344809104.1">
    <property type="nucleotide sequence ID" value="NZ_BAABBO010000019.1"/>
</dbReference>
<comment type="catalytic activity">
    <reaction evidence="14 15 16">
        <text>guanosine(37) in tRNA + S-adenosyl-L-methionine = N(1)-methylguanosine(37) in tRNA + S-adenosyl-L-homocysteine + H(+)</text>
        <dbReference type="Rhea" id="RHEA:36899"/>
        <dbReference type="Rhea" id="RHEA-COMP:10145"/>
        <dbReference type="Rhea" id="RHEA-COMP:10147"/>
        <dbReference type="ChEBI" id="CHEBI:15378"/>
        <dbReference type="ChEBI" id="CHEBI:57856"/>
        <dbReference type="ChEBI" id="CHEBI:59789"/>
        <dbReference type="ChEBI" id="CHEBI:73542"/>
        <dbReference type="ChEBI" id="CHEBI:74269"/>
        <dbReference type="EC" id="2.1.1.228"/>
    </reaction>
</comment>
<evidence type="ECO:0000256" key="10">
    <source>
        <dbReference type="ARBA" id="ARBA00022691"/>
    </source>
</evidence>
<evidence type="ECO:0000256" key="11">
    <source>
        <dbReference type="ARBA" id="ARBA00022694"/>
    </source>
</evidence>
<keyword evidence="11 15" id="KW-0819">tRNA processing</keyword>
<evidence type="ECO:0000256" key="8">
    <source>
        <dbReference type="ARBA" id="ARBA00022603"/>
    </source>
</evidence>
<evidence type="ECO:0000256" key="12">
    <source>
        <dbReference type="ARBA" id="ARBA00029736"/>
    </source>
</evidence>
<keyword evidence="10 15" id="KW-0949">S-adenosyl-L-methionine</keyword>
<keyword evidence="7 15" id="KW-0963">Cytoplasm</keyword>
<evidence type="ECO:0000256" key="5">
    <source>
        <dbReference type="ARBA" id="ARBA00012807"/>
    </source>
</evidence>
<comment type="subcellular location">
    <subcellularLocation>
        <location evidence="2 15 16">Cytoplasm</location>
    </subcellularLocation>
</comment>
<evidence type="ECO:0000256" key="1">
    <source>
        <dbReference type="ARBA" id="ARBA00002634"/>
    </source>
</evidence>
<evidence type="ECO:0000256" key="6">
    <source>
        <dbReference type="ARBA" id="ARBA00014679"/>
    </source>
</evidence>
<evidence type="ECO:0000256" key="13">
    <source>
        <dbReference type="ARBA" id="ARBA00033392"/>
    </source>
</evidence>
<keyword evidence="19" id="KW-1185">Reference proteome</keyword>
<sequence length="230" mass="25328">MRFGVVTLFPEMFAAVTDYGVSGRAFREGLVSLETVSPRDFTSDRHRTVDDRPYGGGQGMLMLADPLMQATRQLQGRGDFAGEGRRSKTVYFSPRGRRMSHQLIADAASADALIMVCGRYEGVDQRFIDLAIDEEWSMGDFVVSGGEYAALAAIDAITRLLPGVLGHQNSAADDSFVNGLLEGPQYTRPEVFEGVQVPEVLLSGDHARITAWRKAKSLELTRRLRPDLLD</sequence>
<evidence type="ECO:0000256" key="3">
    <source>
        <dbReference type="ARBA" id="ARBA00007630"/>
    </source>
</evidence>
<dbReference type="SUPFAM" id="SSF75217">
    <property type="entry name" value="alpha/beta knot"/>
    <property type="match status" value="1"/>
</dbReference>
<evidence type="ECO:0000256" key="7">
    <source>
        <dbReference type="ARBA" id="ARBA00022490"/>
    </source>
</evidence>
<dbReference type="InterPro" id="IPR002649">
    <property type="entry name" value="tRNA_m1G_MeTrfase_TrmD"/>
</dbReference>
<keyword evidence="9 15" id="KW-0808">Transferase</keyword>
<dbReference type="CDD" id="cd18080">
    <property type="entry name" value="TrmD-like"/>
    <property type="match status" value="1"/>
</dbReference>
<dbReference type="EMBL" id="BAABBO010000019">
    <property type="protein sequence ID" value="GAA3976300.1"/>
    <property type="molecule type" value="Genomic_DNA"/>
</dbReference>
<evidence type="ECO:0000256" key="9">
    <source>
        <dbReference type="ARBA" id="ARBA00022679"/>
    </source>
</evidence>
<keyword evidence="8 15" id="KW-0489">Methyltransferase</keyword>
<dbReference type="NCBIfam" id="NF000648">
    <property type="entry name" value="PRK00026.1"/>
    <property type="match status" value="1"/>
</dbReference>
<evidence type="ECO:0000256" key="4">
    <source>
        <dbReference type="ARBA" id="ARBA00011738"/>
    </source>
</evidence>
<evidence type="ECO:0000256" key="16">
    <source>
        <dbReference type="RuleBase" id="RU003464"/>
    </source>
</evidence>
<proteinExistence type="inferred from homology"/>
<evidence type="ECO:0000313" key="19">
    <source>
        <dbReference type="Proteomes" id="UP001501337"/>
    </source>
</evidence>
<evidence type="ECO:0000259" key="17">
    <source>
        <dbReference type="Pfam" id="PF01746"/>
    </source>
</evidence>
<dbReference type="InterPro" id="IPR029026">
    <property type="entry name" value="tRNA_m1G_MTases_N"/>
</dbReference>
<dbReference type="Pfam" id="PF01746">
    <property type="entry name" value="tRNA_m1G_MT"/>
    <property type="match status" value="1"/>
</dbReference>
<dbReference type="InterPro" id="IPR029028">
    <property type="entry name" value="Alpha/beta_knot_MTases"/>
</dbReference>
<reference evidence="19" key="1">
    <citation type="journal article" date="2019" name="Int. J. Syst. Evol. Microbiol.">
        <title>The Global Catalogue of Microorganisms (GCM) 10K type strain sequencing project: providing services to taxonomists for standard genome sequencing and annotation.</title>
        <authorList>
            <consortium name="The Broad Institute Genomics Platform"/>
            <consortium name="The Broad Institute Genome Sequencing Center for Infectious Disease"/>
            <person name="Wu L."/>
            <person name="Ma J."/>
        </authorList>
    </citation>
    <scope>NUCLEOTIDE SEQUENCE [LARGE SCALE GENOMIC DNA]</scope>
    <source>
        <strain evidence="19">JCM 17555</strain>
    </source>
</reference>
<dbReference type="NCBIfam" id="TIGR00088">
    <property type="entry name" value="trmD"/>
    <property type="match status" value="1"/>
</dbReference>
<comment type="subunit">
    <text evidence="4 15 16">Homodimer.</text>
</comment>
<evidence type="ECO:0000256" key="14">
    <source>
        <dbReference type="ARBA" id="ARBA00047783"/>
    </source>
</evidence>
<dbReference type="PANTHER" id="PTHR46417">
    <property type="entry name" value="TRNA (GUANINE-N(1)-)-METHYLTRANSFERASE"/>
    <property type="match status" value="1"/>
</dbReference>
<dbReference type="PANTHER" id="PTHR46417:SF1">
    <property type="entry name" value="TRNA (GUANINE-N(1)-)-METHYLTRANSFERASE"/>
    <property type="match status" value="1"/>
</dbReference>
<gene>
    <name evidence="15 18" type="primary">trmD</name>
    <name evidence="18" type="ORF">GCM10022278_36460</name>
</gene>
<feature type="binding site" evidence="15">
    <location>
        <begin position="138"/>
        <end position="143"/>
    </location>
    <ligand>
        <name>S-adenosyl-L-methionine</name>
        <dbReference type="ChEBI" id="CHEBI:59789"/>
    </ligand>
</feature>
<feature type="binding site" evidence="15">
    <location>
        <position position="118"/>
    </location>
    <ligand>
        <name>S-adenosyl-L-methionine</name>
        <dbReference type="ChEBI" id="CHEBI:59789"/>
    </ligand>
</feature>
<organism evidence="18 19">
    <name type="scientific">Allohahella marinimesophila</name>
    <dbReference type="NCBI Taxonomy" id="1054972"/>
    <lineage>
        <taxon>Bacteria</taxon>
        <taxon>Pseudomonadati</taxon>
        <taxon>Pseudomonadota</taxon>
        <taxon>Gammaproteobacteria</taxon>
        <taxon>Oceanospirillales</taxon>
        <taxon>Hahellaceae</taxon>
        <taxon>Allohahella</taxon>
    </lineage>
</organism>
<dbReference type="InterPro" id="IPR023148">
    <property type="entry name" value="tRNA_m1G_MeTrfase_C_sf"/>
</dbReference>
<dbReference type="Gene3D" id="1.10.1270.20">
    <property type="entry name" value="tRNA(m1g37)methyltransferase, domain 2"/>
    <property type="match status" value="1"/>
</dbReference>
<comment type="caution">
    <text evidence="18">The sequence shown here is derived from an EMBL/GenBank/DDBJ whole genome shotgun (WGS) entry which is preliminary data.</text>
</comment>
<feature type="domain" description="tRNA methyltransferase TRMD/TRM10-type" evidence="17">
    <location>
        <begin position="1"/>
        <end position="229"/>
    </location>
</feature>
<dbReference type="EC" id="2.1.1.228" evidence="5 15"/>
<dbReference type="Gene3D" id="3.40.1280.10">
    <property type="match status" value="1"/>
</dbReference>
<dbReference type="PIRSF" id="PIRSF000386">
    <property type="entry name" value="tRNA_mtase"/>
    <property type="match status" value="1"/>
</dbReference>
<dbReference type="HAMAP" id="MF_00605">
    <property type="entry name" value="TrmD"/>
    <property type="match status" value="1"/>
</dbReference>
<protein>
    <recommendedName>
        <fullName evidence="6 15">tRNA (guanine-N(1)-)-methyltransferase</fullName>
        <ecNumber evidence="5 15">2.1.1.228</ecNumber>
    </recommendedName>
    <alternativeName>
        <fullName evidence="12 15">M1G-methyltransferase</fullName>
    </alternativeName>
    <alternativeName>
        <fullName evidence="13 15">tRNA [GM37] methyltransferase</fullName>
    </alternativeName>
</protein>
<comment type="function">
    <text evidence="1 15 16">Specifically methylates guanosine-37 in various tRNAs.</text>
</comment>
<evidence type="ECO:0000256" key="2">
    <source>
        <dbReference type="ARBA" id="ARBA00004496"/>
    </source>
</evidence>
<evidence type="ECO:0000313" key="18">
    <source>
        <dbReference type="EMBL" id="GAA3976300.1"/>
    </source>
</evidence>
<accession>A0ABP7Q4V2</accession>